<dbReference type="Pfam" id="PF22697">
    <property type="entry name" value="SOS1_NGEF_PH"/>
    <property type="match status" value="1"/>
</dbReference>
<dbReference type="InterPro" id="IPR055251">
    <property type="entry name" value="SOS1_NGEF_PH"/>
</dbReference>
<keyword evidence="3" id="KW-0963">Cytoplasm</keyword>
<dbReference type="SMART" id="SM00516">
    <property type="entry name" value="SEC14"/>
    <property type="match status" value="1"/>
</dbReference>
<dbReference type="Pfam" id="PF00018">
    <property type="entry name" value="SH3_1"/>
    <property type="match status" value="1"/>
</dbReference>
<keyword evidence="5" id="KW-0344">Guanine-nucleotide releasing factor</keyword>
<dbReference type="PROSITE" id="PS50003">
    <property type="entry name" value="PH_DOMAIN"/>
    <property type="match status" value="1"/>
</dbReference>
<dbReference type="InterPro" id="IPR001452">
    <property type="entry name" value="SH3_domain"/>
</dbReference>
<dbReference type="GO" id="GO:0005737">
    <property type="term" value="C:cytoplasm"/>
    <property type="evidence" value="ECO:0007669"/>
    <property type="project" value="UniProtKB-SubCell"/>
</dbReference>
<feature type="compositionally biased region" description="Polar residues" evidence="8">
    <location>
        <begin position="974"/>
        <end position="986"/>
    </location>
</feature>
<proteinExistence type="inferred from homology"/>
<dbReference type="InterPro" id="IPR011993">
    <property type="entry name" value="PH-like_dom_sf"/>
</dbReference>
<keyword evidence="4" id="KW-0597">Phosphoprotein</keyword>
<dbReference type="InParanoid" id="A0A6L2Q7W0"/>
<dbReference type="SMART" id="SM00326">
    <property type="entry name" value="SH3"/>
    <property type="match status" value="1"/>
</dbReference>
<evidence type="ECO:0000256" key="7">
    <source>
        <dbReference type="PROSITE-ProRule" id="PRU00192"/>
    </source>
</evidence>
<feature type="domain" description="PH" evidence="10">
    <location>
        <begin position="836"/>
        <end position="946"/>
    </location>
</feature>
<comment type="caution">
    <text evidence="13">The sequence shown here is derived from an EMBL/GenBank/DDBJ whole genome shotgun (WGS) entry which is preliminary data.</text>
</comment>
<evidence type="ECO:0000256" key="6">
    <source>
        <dbReference type="ARBA" id="ARBA00049987"/>
    </source>
</evidence>
<dbReference type="PROSITE" id="PS50002">
    <property type="entry name" value="SH3"/>
    <property type="match status" value="1"/>
</dbReference>
<dbReference type="InterPro" id="IPR035899">
    <property type="entry name" value="DBL_dom_sf"/>
</dbReference>
<evidence type="ECO:0000313" key="13">
    <source>
        <dbReference type="EMBL" id="GFG39612.1"/>
    </source>
</evidence>
<dbReference type="SUPFAM" id="SSF46966">
    <property type="entry name" value="Spectrin repeat"/>
    <property type="match status" value="2"/>
</dbReference>
<feature type="domain" description="DH" evidence="11">
    <location>
        <begin position="636"/>
        <end position="818"/>
    </location>
</feature>
<comment type="subcellular location">
    <subcellularLocation>
        <location evidence="1">Cytoplasm</location>
    </subcellularLocation>
</comment>
<dbReference type="CDD" id="cd00160">
    <property type="entry name" value="RhoGEF"/>
    <property type="match status" value="1"/>
</dbReference>
<feature type="domain" description="CRAL-TRIO" evidence="12">
    <location>
        <begin position="76"/>
        <end position="226"/>
    </location>
</feature>
<dbReference type="PROSITE" id="PS50010">
    <property type="entry name" value="DH_2"/>
    <property type="match status" value="1"/>
</dbReference>
<name>A0A6L2Q7W0_COPFO</name>
<dbReference type="SMART" id="SM00233">
    <property type="entry name" value="PH"/>
    <property type="match status" value="1"/>
</dbReference>
<dbReference type="SUPFAM" id="SSF48065">
    <property type="entry name" value="DBL homology domain (DH-domain)"/>
    <property type="match status" value="1"/>
</dbReference>
<dbReference type="AlphaFoldDB" id="A0A6L2Q7W0"/>
<dbReference type="InterPro" id="IPR001251">
    <property type="entry name" value="CRAL-TRIO_dom"/>
</dbReference>
<dbReference type="InterPro" id="IPR036865">
    <property type="entry name" value="CRAL-TRIO_dom_sf"/>
</dbReference>
<dbReference type="InterPro" id="IPR001849">
    <property type="entry name" value="PH_domain"/>
</dbReference>
<reference evidence="14" key="1">
    <citation type="submission" date="2020-01" db="EMBL/GenBank/DDBJ databases">
        <title>Draft genome sequence of the Termite Coptotermes fromosanus.</title>
        <authorList>
            <person name="Itakura S."/>
            <person name="Yosikawa Y."/>
            <person name="Umezawa K."/>
        </authorList>
    </citation>
    <scope>NUCLEOTIDE SEQUENCE [LARGE SCALE GENOMIC DNA]</scope>
</reference>
<evidence type="ECO:0000259" key="10">
    <source>
        <dbReference type="PROSITE" id="PS50003"/>
    </source>
</evidence>
<dbReference type="Gene3D" id="2.30.29.30">
    <property type="entry name" value="Pleckstrin-homology domain (PH domain)/Phosphotyrosine-binding domain (PTB)"/>
    <property type="match status" value="1"/>
</dbReference>
<gene>
    <name evidence="13" type="ORF">Cfor_02886</name>
</gene>
<evidence type="ECO:0000256" key="3">
    <source>
        <dbReference type="ARBA" id="ARBA00022490"/>
    </source>
</evidence>
<dbReference type="GO" id="GO:0005085">
    <property type="term" value="F:guanyl-nucleotide exchange factor activity"/>
    <property type="evidence" value="ECO:0007669"/>
    <property type="project" value="UniProtKB-KW"/>
</dbReference>
<dbReference type="GO" id="GO:0035556">
    <property type="term" value="P:intracellular signal transduction"/>
    <property type="evidence" value="ECO:0007669"/>
    <property type="project" value="InterPro"/>
</dbReference>
<comment type="similarity">
    <text evidence="6">Belongs to the MCF2 family.</text>
</comment>
<dbReference type="SMART" id="SM00150">
    <property type="entry name" value="SPEC"/>
    <property type="match status" value="1"/>
</dbReference>
<dbReference type="Gene3D" id="1.20.58.60">
    <property type="match status" value="1"/>
</dbReference>
<dbReference type="Proteomes" id="UP000502823">
    <property type="component" value="Unassembled WGS sequence"/>
</dbReference>
<evidence type="ECO:0000313" key="14">
    <source>
        <dbReference type="Proteomes" id="UP000502823"/>
    </source>
</evidence>
<dbReference type="InterPro" id="IPR001331">
    <property type="entry name" value="GDS_CDC24_CS"/>
</dbReference>
<dbReference type="Pfam" id="PF00621">
    <property type="entry name" value="RhoGEF"/>
    <property type="match status" value="1"/>
</dbReference>
<dbReference type="InterPro" id="IPR036028">
    <property type="entry name" value="SH3-like_dom_sf"/>
</dbReference>
<protein>
    <recommendedName>
        <fullName evidence="15">Guanine nucleotide exchange factor DBS</fullName>
    </recommendedName>
</protein>
<evidence type="ECO:0000259" key="9">
    <source>
        <dbReference type="PROSITE" id="PS50002"/>
    </source>
</evidence>
<organism evidence="13 14">
    <name type="scientific">Coptotermes formosanus</name>
    <name type="common">Formosan subterranean termite</name>
    <dbReference type="NCBI Taxonomy" id="36987"/>
    <lineage>
        <taxon>Eukaryota</taxon>
        <taxon>Metazoa</taxon>
        <taxon>Ecdysozoa</taxon>
        <taxon>Arthropoda</taxon>
        <taxon>Hexapoda</taxon>
        <taxon>Insecta</taxon>
        <taxon>Pterygota</taxon>
        <taxon>Neoptera</taxon>
        <taxon>Polyneoptera</taxon>
        <taxon>Dictyoptera</taxon>
        <taxon>Blattodea</taxon>
        <taxon>Blattoidea</taxon>
        <taxon>Termitoidae</taxon>
        <taxon>Rhinotermitidae</taxon>
        <taxon>Coptotermes</taxon>
    </lineage>
</organism>
<feature type="region of interest" description="Disordered" evidence="8">
    <location>
        <begin position="1003"/>
        <end position="1037"/>
    </location>
</feature>
<dbReference type="PROSITE" id="PS50191">
    <property type="entry name" value="CRAL_TRIO"/>
    <property type="match status" value="1"/>
</dbReference>
<feature type="region of interest" description="Disordered" evidence="8">
    <location>
        <begin position="1107"/>
        <end position="1128"/>
    </location>
</feature>
<dbReference type="Gene3D" id="1.20.900.10">
    <property type="entry name" value="Dbl homology (DH) domain"/>
    <property type="match status" value="1"/>
</dbReference>
<dbReference type="Gene3D" id="2.30.30.40">
    <property type="entry name" value="SH3 Domains"/>
    <property type="match status" value="1"/>
</dbReference>
<feature type="region of interest" description="Disordered" evidence="8">
    <location>
        <begin position="966"/>
        <end position="986"/>
    </location>
</feature>
<feature type="domain" description="SH3" evidence="9">
    <location>
        <begin position="1043"/>
        <end position="1104"/>
    </location>
</feature>
<evidence type="ECO:0000256" key="1">
    <source>
        <dbReference type="ARBA" id="ARBA00004496"/>
    </source>
</evidence>
<dbReference type="SUPFAM" id="SSF52087">
    <property type="entry name" value="CRAL/TRIO domain"/>
    <property type="match status" value="1"/>
</dbReference>
<dbReference type="InterPro" id="IPR051336">
    <property type="entry name" value="RhoGEF_Guanine_NuclExch_SF"/>
</dbReference>
<feature type="compositionally biased region" description="Polar residues" evidence="8">
    <location>
        <begin position="1108"/>
        <end position="1122"/>
    </location>
</feature>
<evidence type="ECO:0000256" key="5">
    <source>
        <dbReference type="ARBA" id="ARBA00022658"/>
    </source>
</evidence>
<evidence type="ECO:0008006" key="15">
    <source>
        <dbReference type="Google" id="ProtNLM"/>
    </source>
</evidence>
<dbReference type="Pfam" id="PF23289">
    <property type="entry name" value="Spectrin_5"/>
    <property type="match status" value="1"/>
</dbReference>
<dbReference type="OrthoDB" id="10004999at2759"/>
<dbReference type="Gene3D" id="3.40.525.10">
    <property type="entry name" value="CRAL-TRIO lipid binding domain"/>
    <property type="match status" value="1"/>
</dbReference>
<evidence type="ECO:0000259" key="11">
    <source>
        <dbReference type="PROSITE" id="PS50010"/>
    </source>
</evidence>
<dbReference type="InterPro" id="IPR018159">
    <property type="entry name" value="Spectrin/alpha-actinin"/>
</dbReference>
<evidence type="ECO:0000256" key="8">
    <source>
        <dbReference type="SAM" id="MobiDB-lite"/>
    </source>
</evidence>
<sequence>MAGNQTHNVETPIDSLLEQFKRSAVRVVEERQQSSSNLPTLVKRSQSNISALSSDTEPHHHPDDVMEGTELAVRDVADLLHAQYAIVTGGKSHDGCPIITFPDMGNFCSLGDLEYQRLVQYLTSVPSMQEADSGFVLVVDRRNDKWHSVKTVLLKISGFFPGLIHVVYVLRPAGFLQKAISEVSNKLFKEEFKFRVVVCNCVEELHENVEKSQLTADLGGEIPYCHQEWLQQRVALEKFSCNTQEVSAALDSFTQSLQDTEFPNDVDDTQQLLTTQGIEYSELKEEILNAAKQGENLLNSIRQCPATSNTTTSTCMYGIFCSFNRLLVQLEETERTFDDFWFSHSARLRQCLELRRFEQDFRELQSNFDSHLKTVCEMTEVGETVARVDVLIKEATAFQKLCMNDIERAEELISTGQQLLHSRHYCALDCVQPKCSELQRMCQLLSERLESRLSTLAKCRDLQERIDKANRWCARGVDLLASQRIEKCSTSPELAEQSLMEIQQYVASAEEFKLSSPKEFRSLFQDSITPETKALVTQVLQRIDDVSMMCEKRMTSLKRLTLKLPRPVQTVTPEPAVPLQQPPSDALDHSHNHYGKISSRVFKKANTLPKSEICDTAGSSPDSETSTQDLEMLKTKRGHVLAELLETERVYVTELGSVIKGYKCELQSSEMQSLVPAALVGKADVLFGNLEEIYNFHSEVFLWDLENCISNTELVALCFTQRRDAFLRLYSYYCQNSPRSERLRETVGEKNLFFQACQLRLGHKLPLAAYLLKPVQRITKYQLLLKDLLRYSDDRKCCKELQESLDCMLLVLKCVNDSMHQIAITGFWGDLHDQGELLMQGSFSVWTDSKKDRLRELRLKPMQRHIFLYQKAMLFCKKAAKEVHNKDTYHFKRYLKMSQIGLTESVKGDARKFEVWLQGRQEVHTIQALTVQQKNAWVCEIKRVLLEQLAELKGEKIRQYSLAGTGKPVHRPLRQTSSWDSHTGVPNNMASIGVDGDTVAKHPTHPLPQHTVSENGEEEGEGGAWSSDYSNSEDEDTCAEHNEVGGRFTALADYCAMGHSEVSMHEGDAVELVKVGCAGWWYIKVIGSHLEGWAPSAYLEPFGRKSLRSSQSVTSQDGSKSSVALPLE</sequence>
<dbReference type="SMART" id="SM00325">
    <property type="entry name" value="RhoGEF"/>
    <property type="match status" value="1"/>
</dbReference>
<evidence type="ECO:0000259" key="12">
    <source>
        <dbReference type="PROSITE" id="PS50191"/>
    </source>
</evidence>
<dbReference type="PROSITE" id="PS00741">
    <property type="entry name" value="DH_1"/>
    <property type="match status" value="1"/>
</dbReference>
<dbReference type="CDD" id="cd00176">
    <property type="entry name" value="SPEC"/>
    <property type="match status" value="1"/>
</dbReference>
<dbReference type="SUPFAM" id="SSF50044">
    <property type="entry name" value="SH3-domain"/>
    <property type="match status" value="1"/>
</dbReference>
<keyword evidence="2 7" id="KW-0728">SH3 domain</keyword>
<dbReference type="EMBL" id="BLKM01000913">
    <property type="protein sequence ID" value="GFG39612.1"/>
    <property type="molecule type" value="Genomic_DNA"/>
</dbReference>
<keyword evidence="14" id="KW-1185">Reference proteome</keyword>
<dbReference type="PANTHER" id="PTHR22826">
    <property type="entry name" value="RHO GUANINE EXCHANGE FACTOR-RELATED"/>
    <property type="match status" value="1"/>
</dbReference>
<accession>A0A6L2Q7W0</accession>
<dbReference type="FunFam" id="2.30.29.30:FF:000078">
    <property type="entry name" value="Guanine nucleotide exchange factor DBS"/>
    <property type="match status" value="1"/>
</dbReference>
<evidence type="ECO:0000256" key="2">
    <source>
        <dbReference type="ARBA" id="ARBA00022443"/>
    </source>
</evidence>
<dbReference type="InterPro" id="IPR056466">
    <property type="entry name" value="Spectrin_DBS"/>
</dbReference>
<evidence type="ECO:0000256" key="4">
    <source>
        <dbReference type="ARBA" id="ARBA00022553"/>
    </source>
</evidence>
<dbReference type="SUPFAM" id="SSF50729">
    <property type="entry name" value="PH domain-like"/>
    <property type="match status" value="1"/>
</dbReference>
<dbReference type="InterPro" id="IPR000219">
    <property type="entry name" value="DH_dom"/>
</dbReference>
<dbReference type="CDD" id="cd11856">
    <property type="entry name" value="SH3_p47phox_like"/>
    <property type="match status" value="1"/>
</dbReference>
<dbReference type="CDD" id="cd00170">
    <property type="entry name" value="SEC14"/>
    <property type="match status" value="1"/>
</dbReference>
<dbReference type="Pfam" id="PF13716">
    <property type="entry name" value="CRAL_TRIO_2"/>
    <property type="match status" value="1"/>
</dbReference>
<dbReference type="PANTHER" id="PTHR22826:SF211">
    <property type="entry name" value="LD43457P"/>
    <property type="match status" value="1"/>
</dbReference>